<dbReference type="GO" id="GO:0009328">
    <property type="term" value="C:phenylalanine-tRNA ligase complex"/>
    <property type="evidence" value="ECO:0007669"/>
    <property type="project" value="TreeGrafter"/>
</dbReference>
<evidence type="ECO:0000256" key="5">
    <source>
        <dbReference type="ARBA" id="ARBA00012814"/>
    </source>
</evidence>
<dbReference type="PANTHER" id="PTHR10947:SF0">
    <property type="entry name" value="PHENYLALANINE--TRNA LIGASE BETA SUBUNIT"/>
    <property type="match status" value="1"/>
</dbReference>
<keyword evidence="9" id="KW-0479">Metal-binding</keyword>
<reference evidence="18 20" key="1">
    <citation type="submission" date="2015-03" db="EMBL/GenBank/DDBJ databases">
        <authorList>
            <person name="Morales-Cruz A."/>
            <person name="Amrine K.C."/>
            <person name="Cantu D."/>
        </authorList>
    </citation>
    <scope>NUCLEOTIDE SEQUENCE [LARGE SCALE GENOMIC DNA]</scope>
    <source>
        <strain evidence="18">DS831</strain>
    </source>
</reference>
<feature type="domain" description="B5" evidence="17">
    <location>
        <begin position="300"/>
        <end position="378"/>
    </location>
</feature>
<evidence type="ECO:0000256" key="11">
    <source>
        <dbReference type="ARBA" id="ARBA00022840"/>
    </source>
</evidence>
<dbReference type="InterPro" id="IPR045060">
    <property type="entry name" value="Phe-tRNA-ligase_IIc_bsu"/>
</dbReference>
<dbReference type="Pfam" id="PF17759">
    <property type="entry name" value="tRNA_synthFbeta"/>
    <property type="match status" value="1"/>
</dbReference>
<dbReference type="Proteomes" id="UP000034182">
    <property type="component" value="Unassembled WGS sequence"/>
</dbReference>
<dbReference type="InterPro" id="IPR020825">
    <property type="entry name" value="Phe-tRNA_synthase-like_B3/B4"/>
</dbReference>
<dbReference type="GO" id="GO:0005524">
    <property type="term" value="F:ATP binding"/>
    <property type="evidence" value="ECO:0007669"/>
    <property type="project" value="UniProtKB-KW"/>
</dbReference>
<dbReference type="OrthoDB" id="1698572at2759"/>
<dbReference type="CDD" id="cd00769">
    <property type="entry name" value="PheRS_beta_core"/>
    <property type="match status" value="1"/>
</dbReference>
<dbReference type="Pfam" id="PF18262">
    <property type="entry name" value="PhetRS_B1"/>
    <property type="match status" value="1"/>
</dbReference>
<evidence type="ECO:0000256" key="3">
    <source>
        <dbReference type="ARBA" id="ARBA00007438"/>
    </source>
</evidence>
<protein>
    <recommendedName>
        <fullName evidence="6">Phenylalanine--tRNA ligase beta subunit</fullName>
        <ecNumber evidence="5">6.1.1.20</ecNumber>
    </recommendedName>
    <alternativeName>
        <fullName evidence="15">Phenylalanyl-tRNA synthetase beta subunit</fullName>
    </alternativeName>
</protein>
<keyword evidence="13" id="KW-0648">Protein biosynthesis</keyword>
<dbReference type="EMBL" id="LAQI01000011">
    <property type="protein sequence ID" value="KKY28195.1"/>
    <property type="molecule type" value="Genomic_DNA"/>
</dbReference>
<evidence type="ECO:0000256" key="4">
    <source>
        <dbReference type="ARBA" id="ARBA00011209"/>
    </source>
</evidence>
<name>A0A0G2HIH6_9PEZI</name>
<evidence type="ECO:0000256" key="2">
    <source>
        <dbReference type="ARBA" id="ARBA00004496"/>
    </source>
</evidence>
<dbReference type="FunFam" id="3.50.40.10:FF:000002">
    <property type="entry name" value="phenylalanine--tRNA ligase beta subunit"/>
    <property type="match status" value="1"/>
</dbReference>
<dbReference type="SUPFAM" id="SSF55681">
    <property type="entry name" value="Class II aaRS and biotin synthetases"/>
    <property type="match status" value="1"/>
</dbReference>
<dbReference type="InterPro" id="IPR045864">
    <property type="entry name" value="aa-tRNA-synth_II/BPL/LPL"/>
</dbReference>
<comment type="cofactor">
    <cofactor evidence="1">
        <name>Mg(2+)</name>
        <dbReference type="ChEBI" id="CHEBI:18420"/>
    </cofactor>
</comment>
<dbReference type="Pfam" id="PF03483">
    <property type="entry name" value="B3_4"/>
    <property type="match status" value="1"/>
</dbReference>
<reference evidence="18 20" key="2">
    <citation type="submission" date="2015-05" db="EMBL/GenBank/DDBJ databases">
        <title>Distinctive expansion of gene families associated with plant cell wall degradation and secondary metabolism in the genomes of grapevine trunk pathogens.</title>
        <authorList>
            <person name="Lawrence D.P."/>
            <person name="Travadon R."/>
            <person name="Rolshausen P.E."/>
            <person name="Baumgartner K."/>
        </authorList>
    </citation>
    <scope>NUCLEOTIDE SEQUENCE [LARGE SCALE GENOMIC DNA]</scope>
    <source>
        <strain evidence="18">DS831</strain>
    </source>
</reference>
<dbReference type="InterPro" id="IPR004531">
    <property type="entry name" value="Phe-tRNA-synth_IIc_bsu_arc_euk"/>
</dbReference>
<evidence type="ECO:0000313" key="18">
    <source>
        <dbReference type="EMBL" id="KKY28195.1"/>
    </source>
</evidence>
<comment type="caution">
    <text evidence="18">The sequence shown here is derived from an EMBL/GenBank/DDBJ whole genome shotgun (WGS) entry which is preliminary data.</text>
</comment>
<evidence type="ECO:0000259" key="17">
    <source>
        <dbReference type="PROSITE" id="PS51483"/>
    </source>
</evidence>
<evidence type="ECO:0000256" key="8">
    <source>
        <dbReference type="ARBA" id="ARBA00022598"/>
    </source>
</evidence>
<dbReference type="EMBL" id="MSZU01000076">
    <property type="protein sequence ID" value="OMP87080.1"/>
    <property type="molecule type" value="Genomic_DNA"/>
</dbReference>
<dbReference type="FunFam" id="3.30.56.10:FF:000006">
    <property type="entry name" value="Phenylalanyl-tRNA synthetase subunit beta"/>
    <property type="match status" value="1"/>
</dbReference>
<comment type="catalytic activity">
    <reaction evidence="16">
        <text>tRNA(Phe) + L-phenylalanine + ATP = L-phenylalanyl-tRNA(Phe) + AMP + diphosphate + H(+)</text>
        <dbReference type="Rhea" id="RHEA:19413"/>
        <dbReference type="Rhea" id="RHEA-COMP:9668"/>
        <dbReference type="Rhea" id="RHEA-COMP:9699"/>
        <dbReference type="ChEBI" id="CHEBI:15378"/>
        <dbReference type="ChEBI" id="CHEBI:30616"/>
        <dbReference type="ChEBI" id="CHEBI:33019"/>
        <dbReference type="ChEBI" id="CHEBI:58095"/>
        <dbReference type="ChEBI" id="CHEBI:78442"/>
        <dbReference type="ChEBI" id="CHEBI:78531"/>
        <dbReference type="ChEBI" id="CHEBI:456215"/>
        <dbReference type="EC" id="6.1.1.20"/>
    </reaction>
</comment>
<evidence type="ECO:0000256" key="1">
    <source>
        <dbReference type="ARBA" id="ARBA00001946"/>
    </source>
</evidence>
<sequence length="601" mass="68159">MPTISVDKAELFKALGREYTTEEFDELCFEFGIELDEDTTNSKRPIVDGVEEPPQLKIEIPANRHAPYDMLCYEGIAQNLNIFLGRQPIPNYRLVAPAGGELQVMNVDKETARIRPLVSCAILRNIKFTKDRYESFIALQDKLHQNLARQRTLVSIGTHDLDTIQGPFSYEAHAPEDIKFTPLNQEKEMNAKEMMEFYDKDKHLGRYLHIIRDSPVYPVIYDANRTVLSLPPIINGNHSKISVDTKNVFIEITALDKTKVEIVNNIVCAMFSMYCDEPFTVEPVKVVSPHNGESRESPDLTPRQMQAEIDYLNQVCGLNLTPEEQCKLLQRMSLQATPSQSSPKHLDVAVPVTRADVLHQCDIMEDLAIGYGFNKLPREYPNKSAAVAAPLKINKLADIVRSEAAMAGWSEVMPLILCSHDENFAWLNRKDDGNTCVRLQNPKTLEYQIVRTSLLPGLLKTIRENKHHSVPIKIFEVSDVAFKDLSLERKSRNERHFAAAWYGKTSGFEVVHGLLDRIMLMLRSAFITHEDALKNDKLGGYWIEEVEDPTFFPGHAAAIKLRLDGKTHDIGVFGVLHPTVLKHFELPFPTTALELNLEVFL</sequence>
<keyword evidence="11" id="KW-0067">ATP-binding</keyword>
<dbReference type="FunFam" id="3.30.930.10:FF:000052">
    <property type="entry name" value="Phenylalanyl-tRNA synthetase, beta subunit"/>
    <property type="match status" value="1"/>
</dbReference>
<evidence type="ECO:0000256" key="14">
    <source>
        <dbReference type="ARBA" id="ARBA00023146"/>
    </source>
</evidence>
<dbReference type="NCBIfam" id="TIGR00471">
    <property type="entry name" value="pheT_arch"/>
    <property type="match status" value="1"/>
</dbReference>
<reference evidence="19" key="3">
    <citation type="submission" date="2017-01" db="EMBL/GenBank/DDBJ databases">
        <title>Draft genome sequence of Diplodia seriata F98.1, a fungal species involved in grapevine trunk diseases.</title>
        <authorList>
            <person name="Robert-Siegwald G."/>
            <person name="Vallet J."/>
            <person name="Abou-Mansour E."/>
            <person name="Xu J."/>
            <person name="Rey P."/>
            <person name="Bertsch C."/>
            <person name="Rego C."/>
            <person name="Larignon P."/>
            <person name="Fontaine F."/>
            <person name="Lebrun M.-H."/>
        </authorList>
    </citation>
    <scope>NUCLEOTIDE SEQUENCE [LARGE SCALE GENOMIC DNA]</scope>
    <source>
        <strain evidence="19">F98.1</strain>
    </source>
</reference>
<evidence type="ECO:0000313" key="20">
    <source>
        <dbReference type="Proteomes" id="UP000034182"/>
    </source>
</evidence>
<dbReference type="PROSITE" id="PS51483">
    <property type="entry name" value="B5"/>
    <property type="match status" value="1"/>
</dbReference>
<keyword evidence="10" id="KW-0547">Nucleotide-binding</keyword>
<dbReference type="GO" id="GO:0006432">
    <property type="term" value="P:phenylalanyl-tRNA aminoacylation"/>
    <property type="evidence" value="ECO:0007669"/>
    <property type="project" value="InterPro"/>
</dbReference>
<gene>
    <name evidence="19" type="ORF">BK809_0007166</name>
    <name evidence="18" type="ORF">UCDDS831_g00377</name>
</gene>
<keyword evidence="7" id="KW-0963">Cytoplasm</keyword>
<organism evidence="18 20">
    <name type="scientific">Diplodia seriata</name>
    <dbReference type="NCBI Taxonomy" id="420778"/>
    <lineage>
        <taxon>Eukaryota</taxon>
        <taxon>Fungi</taxon>
        <taxon>Dikarya</taxon>
        <taxon>Ascomycota</taxon>
        <taxon>Pezizomycotina</taxon>
        <taxon>Dothideomycetes</taxon>
        <taxon>Dothideomycetes incertae sedis</taxon>
        <taxon>Botryosphaeriales</taxon>
        <taxon>Botryosphaeriaceae</taxon>
        <taxon>Diplodia</taxon>
    </lineage>
</organism>
<evidence type="ECO:0000256" key="16">
    <source>
        <dbReference type="ARBA" id="ARBA00049255"/>
    </source>
</evidence>
<dbReference type="Proteomes" id="UP000190776">
    <property type="component" value="Unassembled WGS sequence"/>
</dbReference>
<dbReference type="InterPro" id="IPR041616">
    <property type="entry name" value="PheRS_beta_core"/>
</dbReference>
<dbReference type="SUPFAM" id="SSF56037">
    <property type="entry name" value="PheT/TilS domain"/>
    <property type="match status" value="1"/>
</dbReference>
<evidence type="ECO:0000256" key="13">
    <source>
        <dbReference type="ARBA" id="ARBA00022917"/>
    </source>
</evidence>
<dbReference type="FunFam" id="3.30.56.10:FF:000004">
    <property type="entry name" value="Phenylalanyl-tRNA synthetase, beta subunit"/>
    <property type="match status" value="1"/>
</dbReference>
<dbReference type="GO" id="GO:0003723">
    <property type="term" value="F:RNA binding"/>
    <property type="evidence" value="ECO:0007669"/>
    <property type="project" value="InterPro"/>
</dbReference>
<keyword evidence="14" id="KW-0030">Aminoacyl-tRNA synthetase</keyword>
<comment type="subcellular location">
    <subcellularLocation>
        <location evidence="2">Cytoplasm</location>
    </subcellularLocation>
</comment>
<dbReference type="AlphaFoldDB" id="A0A0G2HIH6"/>
<dbReference type="Gene3D" id="3.30.930.10">
    <property type="entry name" value="Bira Bifunctional Protein, Domain 2"/>
    <property type="match status" value="1"/>
</dbReference>
<dbReference type="InterPro" id="IPR005146">
    <property type="entry name" value="B3/B4_tRNA-bd"/>
</dbReference>
<dbReference type="Pfam" id="PF03484">
    <property type="entry name" value="B5"/>
    <property type="match status" value="1"/>
</dbReference>
<dbReference type="SUPFAM" id="SSF46955">
    <property type="entry name" value="Putative DNA-binding domain"/>
    <property type="match status" value="2"/>
</dbReference>
<dbReference type="PANTHER" id="PTHR10947">
    <property type="entry name" value="PHENYLALANYL-TRNA SYNTHETASE BETA CHAIN AND LEUCINE-RICH REPEAT-CONTAINING PROTEIN 47"/>
    <property type="match status" value="1"/>
</dbReference>
<dbReference type="InterPro" id="IPR009061">
    <property type="entry name" value="DNA-bd_dom_put_sf"/>
</dbReference>
<evidence type="ECO:0000256" key="7">
    <source>
        <dbReference type="ARBA" id="ARBA00022490"/>
    </source>
</evidence>
<dbReference type="GO" id="GO:0000287">
    <property type="term" value="F:magnesium ion binding"/>
    <property type="evidence" value="ECO:0007669"/>
    <property type="project" value="InterPro"/>
</dbReference>
<evidence type="ECO:0000256" key="15">
    <source>
        <dbReference type="ARBA" id="ARBA00033189"/>
    </source>
</evidence>
<evidence type="ECO:0000313" key="19">
    <source>
        <dbReference type="EMBL" id="OMP87080.1"/>
    </source>
</evidence>
<dbReference type="InterPro" id="IPR005147">
    <property type="entry name" value="tRNA_synthase_B5-dom"/>
</dbReference>
<keyword evidence="12" id="KW-0460">Magnesium</keyword>
<evidence type="ECO:0000256" key="10">
    <source>
        <dbReference type="ARBA" id="ARBA00022741"/>
    </source>
</evidence>
<proteinExistence type="inferred from homology"/>
<evidence type="ECO:0000256" key="6">
    <source>
        <dbReference type="ARBA" id="ARBA00017032"/>
    </source>
</evidence>
<evidence type="ECO:0000256" key="12">
    <source>
        <dbReference type="ARBA" id="ARBA00022842"/>
    </source>
</evidence>
<dbReference type="Gene3D" id="3.30.56.10">
    <property type="match status" value="2"/>
</dbReference>
<accession>A0A0G2HIH6</accession>
<dbReference type="SMART" id="SM00873">
    <property type="entry name" value="B3_4"/>
    <property type="match status" value="1"/>
</dbReference>
<comment type="subunit">
    <text evidence="4">Tetramer of two alpha and two beta subunits.</text>
</comment>
<dbReference type="STRING" id="420778.A0A0G2HIH6"/>
<dbReference type="EC" id="6.1.1.20" evidence="5"/>
<comment type="similarity">
    <text evidence="3">Belongs to the phenylalanyl-tRNA synthetase beta subunit family. Type 2 subfamily.</text>
</comment>
<dbReference type="GO" id="GO:0004826">
    <property type="term" value="F:phenylalanine-tRNA ligase activity"/>
    <property type="evidence" value="ECO:0007669"/>
    <property type="project" value="UniProtKB-EC"/>
</dbReference>
<dbReference type="SMART" id="SM00874">
    <property type="entry name" value="B5"/>
    <property type="match status" value="1"/>
</dbReference>
<dbReference type="Gene3D" id="3.50.40.10">
    <property type="entry name" value="Phenylalanyl-trna Synthetase, Chain B, domain 3"/>
    <property type="match status" value="1"/>
</dbReference>
<keyword evidence="8 19" id="KW-0436">Ligase</keyword>
<evidence type="ECO:0000256" key="9">
    <source>
        <dbReference type="ARBA" id="ARBA00022723"/>
    </source>
</evidence>
<dbReference type="InterPro" id="IPR040659">
    <property type="entry name" value="PhetRS_B1"/>
</dbReference>